<dbReference type="EMBL" id="CP001687">
    <property type="protein sequence ID" value="ACV12808.1"/>
    <property type="molecule type" value="Genomic_DNA"/>
</dbReference>
<evidence type="ECO:0000313" key="7">
    <source>
        <dbReference type="Proteomes" id="UP000002071"/>
    </source>
</evidence>
<dbReference type="STRING" id="519442.Huta_2647"/>
<dbReference type="PANTHER" id="PTHR37467">
    <property type="entry name" value="EXPORTED CALCIUM-BINDING GLYCOPROTEIN-RELATED"/>
    <property type="match status" value="1"/>
</dbReference>
<sequence>MIVSMLPVGTVSAGTVTETAGNTASADTVPEVSMDGPPVVLKAQAMERIGNLSAPSNRLASARDRARARVNDSFAYYQGPRRVSDQQLFVDDAVALRALAAFDGTNQSKRIGQIVELVARADNQSARQVIRDAESAFKATEADLGPGMTHSAAAHIDNARRQLNRAERIRDRAADNSGAQSIRTTARAVRTYGTALNQARTALGLIGGEIGPEVTLTRRTDPVRNGSERARYTLVGQVSDPTGLDAVNVTATINDDRTVDLPLRRGYANATFAKTINLTARVNTIEILAVESTDNQQSNNGKQKSKQKGKKKGKKKGNNGNGGQSSGQSQASTVVLRLDGDGLPDTYEKKVTGTDPLDPDSDALSTDVNEADNGTIDGHEDFDGDRLSTIRERELGTDPLEADTDGDGLPDGYERFGTGTDPLDIDTDGDGTSDGAEDLDGDGLTNTEEYDAETSPQYADIDGDGLTDPQELANGTDPWQADTDDDGLDDGVEPTDPFGTDPLDPDTDDDGVDDGNETYTTMAGNESLGVDVELTGQGNAAAETTVQEPSDAMFSKRFGPPNVSASSYVSIETQAEINNATVQIGYDGRNVTNESTLGVYTFNETRNTYQPLPSTVDPANDTVTARTEHFSKFVVFNRSAWHAFLDRRAGYPDEDLEFGVINETFDDLDEWTCSNVPRGSDDSHLDTPTKGFCKIEDGAAKVQEETNRARFLNRTVSLPSSRVLDGRSLHLKSSLQAHVDAQWSNAAINLYISPVSETGAGANSQRIFTLSNDGSNEDETIAAAPTIDISKFAGQQVRLSIEADGRWTYQNQNTTTWIKADYINISTAKAADEDTDGDGIPDSLEERGVPLSNGERVDLIWLSSKKNSTDEPLGYDTDNDGLADGQEVLIDQPVYADTSHRGKTFVGYEWRSHPKTKFSDGDGLTDGIEYKGWSIDTINKSGQAYRWANSTEQPANGTLEVSSDPQSKDSDGDGLTDFEEKKYTYTDPRSSVTYSLSQERAELLDDVRMHRDKEFLMDVLGVSPQLARGRITAQPGIVDDAGTDFDFVVDDSVPSGISKPQRIHRVTLIGLDGKNQTDIWMSNEEEISWTAPSGWDAEKPLDPWDPDTDDDGLTDGQEVHGCSVVTGGWNDHQYTWDRIYNPSNPSDPDTDDDGYWDGFIGVHGVGYSDKVILYREHLHDSDSGVPAPSGVRGDETVPEQALLHEVSGETPGANIYDNETRYHSKVHVGELHWGTSPTDEHSEPDTSWTIEVDFYDGIQHEAINTSTWENGIEQNMQLYGLDVDLIRDETITDQMFRNSTDEERRGMPDQELTDGISYTLPEGGKELETTYGNFSKSRQYIDEWLLVGPNIQNKLQPRPFYGGNPIGPTMAVHVTDLQSLRSNISVPVQHSPYQAELAMLTADTTMHEIAHTYCVGLADDEGVDMNKCLMENETYSGSNADETPEYIWNEKERSLMSAISEEKFGQPMNGEYSIFSIQELLTIHEPE</sequence>
<feature type="compositionally biased region" description="Polar residues" evidence="5">
    <location>
        <begin position="954"/>
        <end position="965"/>
    </location>
</feature>
<organism evidence="6 7">
    <name type="scientific">Halorhabdus utahensis (strain DSM 12940 / JCM 11049 / AX-2)</name>
    <dbReference type="NCBI Taxonomy" id="519442"/>
    <lineage>
        <taxon>Archaea</taxon>
        <taxon>Methanobacteriati</taxon>
        <taxon>Methanobacteriota</taxon>
        <taxon>Stenosarchaea group</taxon>
        <taxon>Halobacteria</taxon>
        <taxon>Halobacteriales</taxon>
        <taxon>Haloarculaceae</taxon>
        <taxon>Halorhabdus</taxon>
    </lineage>
</organism>
<feature type="compositionally biased region" description="Acidic residues" evidence="5">
    <location>
        <begin position="482"/>
        <end position="493"/>
    </location>
</feature>
<dbReference type="Pfam" id="PF18884">
    <property type="entry name" value="TSP3_bac"/>
    <property type="match status" value="8"/>
</dbReference>
<reference evidence="6 7" key="1">
    <citation type="journal article" date="2009" name="Stand. Genomic Sci.">
        <title>Complete genome sequence of Halorhabdus utahensis type strain (AX-2).</title>
        <authorList>
            <person name="Anderson I."/>
            <person name="Tindall B.J."/>
            <person name="Pomrenke H."/>
            <person name="Goker M."/>
            <person name="Lapidus A."/>
            <person name="Nolan M."/>
            <person name="Copeland A."/>
            <person name="Glavina Del Rio T."/>
            <person name="Chen F."/>
            <person name="Tice H."/>
            <person name="Cheng J.F."/>
            <person name="Lucas S."/>
            <person name="Chertkov O."/>
            <person name="Bruce D."/>
            <person name="Brettin T."/>
            <person name="Detter J.C."/>
            <person name="Han C."/>
            <person name="Goodwin L."/>
            <person name="Land M."/>
            <person name="Hauser L."/>
            <person name="Chang Y.J."/>
            <person name="Jeffries C.D."/>
            <person name="Pitluck S."/>
            <person name="Pati A."/>
            <person name="Mavromatis K."/>
            <person name="Ivanova N."/>
            <person name="Ovchinnikova G."/>
            <person name="Chen A."/>
            <person name="Palaniappan K."/>
            <person name="Chain P."/>
            <person name="Rohde M."/>
            <person name="Bristow J."/>
            <person name="Eisen J.A."/>
            <person name="Markowitz V."/>
            <person name="Hugenholtz P."/>
            <person name="Kyrpides N.C."/>
            <person name="Klenk H.P."/>
        </authorList>
    </citation>
    <scope>NUCLEOTIDE SEQUENCE [LARGE SCALE GENOMIC DNA]</scope>
    <source>
        <strain evidence="7">DSM 12940 / JCM 11049 / AX-2</strain>
    </source>
</reference>
<name>C7NQ82_HALUD</name>
<evidence type="ECO:0000256" key="1">
    <source>
        <dbReference type="ARBA" id="ARBA00004613"/>
    </source>
</evidence>
<gene>
    <name evidence="6" type="ordered locus">Huta_2647</name>
</gene>
<evidence type="ECO:0000256" key="3">
    <source>
        <dbReference type="ARBA" id="ARBA00022729"/>
    </source>
</evidence>
<evidence type="ECO:0000313" key="6">
    <source>
        <dbReference type="EMBL" id="ACV12808.1"/>
    </source>
</evidence>
<evidence type="ECO:0000256" key="2">
    <source>
        <dbReference type="ARBA" id="ARBA00022525"/>
    </source>
</evidence>
<keyword evidence="2" id="KW-0964">Secreted</keyword>
<keyword evidence="4" id="KW-0106">Calcium</keyword>
<dbReference type="PANTHER" id="PTHR37467:SF1">
    <property type="entry name" value="EXPORTED CALCIUM-BINDING GLYCOPROTEIN"/>
    <property type="match status" value="1"/>
</dbReference>
<comment type="subcellular location">
    <subcellularLocation>
        <location evidence="1">Secreted</location>
    </subcellularLocation>
</comment>
<dbReference type="KEGG" id="hut:Huta_2647"/>
<accession>C7NQ82</accession>
<feature type="compositionally biased region" description="Basic residues" evidence="5">
    <location>
        <begin position="303"/>
        <end position="317"/>
    </location>
</feature>
<dbReference type="HOGENOM" id="CLU_251390_0_0_2"/>
<keyword evidence="7" id="KW-1185">Reference proteome</keyword>
<evidence type="ECO:0000256" key="5">
    <source>
        <dbReference type="SAM" id="MobiDB-lite"/>
    </source>
</evidence>
<evidence type="ECO:0000256" key="4">
    <source>
        <dbReference type="ARBA" id="ARBA00022837"/>
    </source>
</evidence>
<feature type="compositionally biased region" description="Basic and acidic residues" evidence="5">
    <location>
        <begin position="377"/>
        <end position="396"/>
    </location>
</feature>
<dbReference type="InterPro" id="IPR053180">
    <property type="entry name" value="Ca-binding_acidic-repeat"/>
</dbReference>
<proteinExistence type="predicted"/>
<dbReference type="eggNOG" id="arCOG07561">
    <property type="taxonomic scope" value="Archaea"/>
</dbReference>
<protein>
    <submittedName>
        <fullName evidence="6">Uncharacterized protein</fullName>
    </submittedName>
</protein>
<feature type="region of interest" description="Disordered" evidence="5">
    <location>
        <begin position="954"/>
        <end position="982"/>
    </location>
</feature>
<dbReference type="Gene3D" id="3.90.182.10">
    <property type="entry name" value="Toxin - Anthrax Protective Antigen,domain 1"/>
    <property type="match status" value="1"/>
</dbReference>
<feature type="region of interest" description="Disordered" evidence="5">
    <location>
        <begin position="294"/>
        <end position="518"/>
    </location>
</feature>
<keyword evidence="3" id="KW-0732">Signal</keyword>
<feature type="compositionally biased region" description="Acidic residues" evidence="5">
    <location>
        <begin position="423"/>
        <end position="441"/>
    </location>
</feature>
<dbReference type="Proteomes" id="UP000002071">
    <property type="component" value="Chromosome"/>
</dbReference>
<feature type="compositionally biased region" description="Acidic residues" evidence="5">
    <location>
        <begin position="503"/>
        <end position="516"/>
    </location>
</feature>
<dbReference type="InterPro" id="IPR059100">
    <property type="entry name" value="TSP3_bac"/>
</dbReference>